<reference evidence="4 7" key="1">
    <citation type="submission" date="2018-09" db="EMBL/GenBank/DDBJ databases">
        <title>Roseomonas sp. nov., isolated from feces of Tibetan antelopes in the Qinghai-Tibet plateau, China.</title>
        <authorList>
            <person name="Tian Z."/>
        </authorList>
    </citation>
    <scope>NUCLEOTIDE SEQUENCE [LARGE SCALE GENOMIC DNA]</scope>
    <source>
        <strain evidence="5 6">Z23</strain>
        <strain evidence="4 7">Z24</strain>
    </source>
</reference>
<accession>A0A3A9JKU5</accession>
<dbReference type="OrthoDB" id="34584at2"/>
<dbReference type="Gene3D" id="3.40.50.1100">
    <property type="match status" value="1"/>
</dbReference>
<protein>
    <submittedName>
        <fullName evidence="4">Pyridoxal-phosphate dependent enzyme</fullName>
    </submittedName>
</protein>
<evidence type="ECO:0000313" key="7">
    <source>
        <dbReference type="Proteomes" id="UP000278036"/>
    </source>
</evidence>
<proteinExistence type="predicted"/>
<dbReference type="EMBL" id="RAQU01000009">
    <property type="protein sequence ID" value="RKK05831.1"/>
    <property type="molecule type" value="Genomic_DNA"/>
</dbReference>
<evidence type="ECO:0000259" key="3">
    <source>
        <dbReference type="Pfam" id="PF00291"/>
    </source>
</evidence>
<dbReference type="InterPro" id="IPR036052">
    <property type="entry name" value="TrpB-like_PALP_sf"/>
</dbReference>
<evidence type="ECO:0000256" key="1">
    <source>
        <dbReference type="ARBA" id="ARBA00001933"/>
    </source>
</evidence>
<gene>
    <name evidence="4" type="ORF">D6Z83_02340</name>
    <name evidence="5" type="ORF">EBE87_08140</name>
</gene>
<evidence type="ECO:0000256" key="2">
    <source>
        <dbReference type="ARBA" id="ARBA00022898"/>
    </source>
</evidence>
<dbReference type="Proteomes" id="UP000274097">
    <property type="component" value="Unassembled WGS sequence"/>
</dbReference>
<sequence>MIAPTPFRLFMNPHHGVPGVVLLPESGFRRASAEIRAWPDRVPPLLRALPEQAQASGLAAVHLGEAASPGYAYAVSRLLRAEQARRGSAAGTVTFACAEGRGDDLTAIARATRRLGARCMMFMNGEIASGDEAQILRGGHEEAMRRSAQEGWFFVSAWAMEGYTEVPRDIMQGDRLAAAEILAALPVAPTHVVAPGGQGGLAAAVAVQLRAGGGAVPRLIVAEAAGASPLLDALQGRPGPAAPSLLAWQELERSAFAFLETADALAGMLAVAADASSRAALGLDAASRILLLNCSPVPSEGTAG</sequence>
<dbReference type="RefSeq" id="WP_120636722.1">
    <property type="nucleotide sequence ID" value="NZ_RAQU01000009.1"/>
</dbReference>
<keyword evidence="2" id="KW-0663">Pyridoxal phosphate</keyword>
<evidence type="ECO:0000313" key="5">
    <source>
        <dbReference type="EMBL" id="RMI25665.1"/>
    </source>
</evidence>
<feature type="domain" description="Tryptophan synthase beta chain-like PALP" evidence="3">
    <location>
        <begin position="110"/>
        <end position="280"/>
    </location>
</feature>
<keyword evidence="6" id="KW-1185">Reference proteome</keyword>
<evidence type="ECO:0000313" key="4">
    <source>
        <dbReference type="EMBL" id="RKK05831.1"/>
    </source>
</evidence>
<dbReference type="Pfam" id="PF00291">
    <property type="entry name" value="PALP"/>
    <property type="match status" value="1"/>
</dbReference>
<evidence type="ECO:0000313" key="6">
    <source>
        <dbReference type="Proteomes" id="UP000274097"/>
    </source>
</evidence>
<comment type="cofactor">
    <cofactor evidence="1">
        <name>pyridoxal 5'-phosphate</name>
        <dbReference type="ChEBI" id="CHEBI:597326"/>
    </cofactor>
</comment>
<name>A0A3A9JKU5_9PROT</name>
<comment type="caution">
    <text evidence="4">The sequence shown here is derived from an EMBL/GenBank/DDBJ whole genome shotgun (WGS) entry which is preliminary data.</text>
</comment>
<organism evidence="4 7">
    <name type="scientific">Teichococcus wenyumeiae</name>
    <dbReference type="NCBI Taxonomy" id="2478470"/>
    <lineage>
        <taxon>Bacteria</taxon>
        <taxon>Pseudomonadati</taxon>
        <taxon>Pseudomonadota</taxon>
        <taxon>Alphaproteobacteria</taxon>
        <taxon>Acetobacterales</taxon>
        <taxon>Roseomonadaceae</taxon>
        <taxon>Roseomonas</taxon>
    </lineage>
</organism>
<dbReference type="InterPro" id="IPR001926">
    <property type="entry name" value="TrpB-like_PALP"/>
</dbReference>
<dbReference type="InParanoid" id="A0A3A9JKU5"/>
<dbReference type="SUPFAM" id="SSF53686">
    <property type="entry name" value="Tryptophan synthase beta subunit-like PLP-dependent enzymes"/>
    <property type="match status" value="1"/>
</dbReference>
<dbReference type="Proteomes" id="UP000278036">
    <property type="component" value="Unassembled WGS sequence"/>
</dbReference>
<dbReference type="AlphaFoldDB" id="A0A3A9JKU5"/>
<dbReference type="EMBL" id="RFLX01000004">
    <property type="protein sequence ID" value="RMI25665.1"/>
    <property type="molecule type" value="Genomic_DNA"/>
</dbReference>